<evidence type="ECO:0000256" key="2">
    <source>
        <dbReference type="ARBA" id="ARBA00012528"/>
    </source>
</evidence>
<dbReference type="RefSeq" id="WP_017024130.1">
    <property type="nucleotide sequence ID" value="NZ_AJYK02000055.1"/>
</dbReference>
<dbReference type="AlphaFoldDB" id="A0A1E5E3F7"/>
<dbReference type="EC" id="2.7.7.65" evidence="2"/>
<dbReference type="Gene3D" id="3.30.70.270">
    <property type="match status" value="1"/>
</dbReference>
<evidence type="ECO:0000256" key="3">
    <source>
        <dbReference type="ARBA" id="ARBA00034247"/>
    </source>
</evidence>
<dbReference type="eggNOG" id="COG3706">
    <property type="taxonomic scope" value="Bacteria"/>
</dbReference>
<evidence type="ECO:0000256" key="4">
    <source>
        <dbReference type="SAM" id="Phobius"/>
    </source>
</evidence>
<reference evidence="6 7" key="1">
    <citation type="journal article" date="2012" name="Science">
        <title>Ecological populations of bacteria act as socially cohesive units of antibiotic production and resistance.</title>
        <authorList>
            <person name="Cordero O.X."/>
            <person name="Wildschutte H."/>
            <person name="Kirkup B."/>
            <person name="Proehl S."/>
            <person name="Ngo L."/>
            <person name="Hussain F."/>
            <person name="Le Roux F."/>
            <person name="Mincer T."/>
            <person name="Polz M.F."/>
        </authorList>
    </citation>
    <scope>NUCLEOTIDE SEQUENCE [LARGE SCALE GENOMIC DNA]</scope>
    <source>
        <strain evidence="6 7">1S-45</strain>
    </source>
</reference>
<evidence type="ECO:0000259" key="5">
    <source>
        <dbReference type="PROSITE" id="PS50887"/>
    </source>
</evidence>
<protein>
    <recommendedName>
        <fullName evidence="2">diguanylate cyclase</fullName>
        <ecNumber evidence="2">2.7.7.65</ecNumber>
    </recommendedName>
</protein>
<dbReference type="GO" id="GO:0052621">
    <property type="term" value="F:diguanylate cyclase activity"/>
    <property type="evidence" value="ECO:0007669"/>
    <property type="project" value="UniProtKB-EC"/>
</dbReference>
<dbReference type="SMART" id="SM00267">
    <property type="entry name" value="GGDEF"/>
    <property type="match status" value="1"/>
</dbReference>
<dbReference type="FunFam" id="3.30.70.270:FF:000001">
    <property type="entry name" value="Diguanylate cyclase domain protein"/>
    <property type="match status" value="1"/>
</dbReference>
<dbReference type="PANTHER" id="PTHR45138:SF9">
    <property type="entry name" value="DIGUANYLATE CYCLASE DGCM-RELATED"/>
    <property type="match status" value="1"/>
</dbReference>
<gene>
    <name evidence="6" type="ORF">A1QC_07795</name>
</gene>
<accession>A0A1E5E3F7</accession>
<dbReference type="OrthoDB" id="9803824at2"/>
<keyword evidence="4" id="KW-0812">Transmembrane</keyword>
<sequence length="439" mass="50078">MLKFKLNRNKSIVIIIVINIILFGLYTAFGHNKELVISPDYYSYSANSDQVIGGKSTAKLKLLDESALMDCELKKSDYLWPYCEMTIKLSDDISKGLDLSGYRSVYLDIDYKGPKTGTHRVRVNIRNYEPNVFDPKDDNTLKYNGVEYQTGYGEGGRDVSYNKFQVLTWWIFDYHVGLDDSGVNFDNVPMIQIATDSGSTLGKHEIRVNHIVFKGDYIKPVWFAAILLSIWICSAIVYLVLQVIAYRKRVNKMEKHTQHLDELNVTLANKYSQAAQMALKDELTGISNRHAIREWLDATARKVRWELSSLSIIYMDIDHFKTVNDHFGHQIGDQVLCEFAKVVSSQLRDGDHFVRWGGEEFVIFCPEVTLDVATSIAERVRATVAAHQWQEVGKITCSLGVAEMKPTERIAEFIARADEALYTAKNNGRNRVEVSMRLD</sequence>
<organism evidence="6 7">
    <name type="scientific">Vibrio rumoiensis 1S-45</name>
    <dbReference type="NCBI Taxonomy" id="1188252"/>
    <lineage>
        <taxon>Bacteria</taxon>
        <taxon>Pseudomonadati</taxon>
        <taxon>Pseudomonadota</taxon>
        <taxon>Gammaproteobacteria</taxon>
        <taxon>Vibrionales</taxon>
        <taxon>Vibrionaceae</taxon>
        <taxon>Vibrio</taxon>
    </lineage>
</organism>
<dbReference type="InterPro" id="IPR043128">
    <property type="entry name" value="Rev_trsase/Diguanyl_cyclase"/>
</dbReference>
<dbReference type="PROSITE" id="PS50887">
    <property type="entry name" value="GGDEF"/>
    <property type="match status" value="1"/>
</dbReference>
<dbReference type="GO" id="GO:0043709">
    <property type="term" value="P:cell adhesion involved in single-species biofilm formation"/>
    <property type="evidence" value="ECO:0007669"/>
    <property type="project" value="TreeGrafter"/>
</dbReference>
<dbReference type="InterPro" id="IPR000160">
    <property type="entry name" value="GGDEF_dom"/>
</dbReference>
<dbReference type="CDD" id="cd01949">
    <property type="entry name" value="GGDEF"/>
    <property type="match status" value="1"/>
</dbReference>
<dbReference type="STRING" id="1188252.A1QC_07795"/>
<evidence type="ECO:0000256" key="1">
    <source>
        <dbReference type="ARBA" id="ARBA00001946"/>
    </source>
</evidence>
<keyword evidence="7" id="KW-1185">Reference proteome</keyword>
<evidence type="ECO:0000313" key="6">
    <source>
        <dbReference type="EMBL" id="OEF25916.1"/>
    </source>
</evidence>
<proteinExistence type="predicted"/>
<comment type="caution">
    <text evidence="6">The sequence shown here is derived from an EMBL/GenBank/DDBJ whole genome shotgun (WGS) entry which is preliminary data.</text>
</comment>
<dbReference type="NCBIfam" id="TIGR00254">
    <property type="entry name" value="GGDEF"/>
    <property type="match status" value="1"/>
</dbReference>
<evidence type="ECO:0000313" key="7">
    <source>
        <dbReference type="Proteomes" id="UP000094070"/>
    </source>
</evidence>
<comment type="catalytic activity">
    <reaction evidence="3">
        <text>2 GTP = 3',3'-c-di-GMP + 2 diphosphate</text>
        <dbReference type="Rhea" id="RHEA:24898"/>
        <dbReference type="ChEBI" id="CHEBI:33019"/>
        <dbReference type="ChEBI" id="CHEBI:37565"/>
        <dbReference type="ChEBI" id="CHEBI:58805"/>
        <dbReference type="EC" id="2.7.7.65"/>
    </reaction>
</comment>
<dbReference type="PANTHER" id="PTHR45138">
    <property type="entry name" value="REGULATORY COMPONENTS OF SENSORY TRANSDUCTION SYSTEM"/>
    <property type="match status" value="1"/>
</dbReference>
<dbReference type="SUPFAM" id="SSF55073">
    <property type="entry name" value="Nucleotide cyclase"/>
    <property type="match status" value="1"/>
</dbReference>
<dbReference type="Proteomes" id="UP000094070">
    <property type="component" value="Unassembled WGS sequence"/>
</dbReference>
<dbReference type="GO" id="GO:0005886">
    <property type="term" value="C:plasma membrane"/>
    <property type="evidence" value="ECO:0007669"/>
    <property type="project" value="TreeGrafter"/>
</dbReference>
<dbReference type="InterPro" id="IPR029787">
    <property type="entry name" value="Nucleotide_cyclase"/>
</dbReference>
<dbReference type="EMBL" id="AJYK02000055">
    <property type="protein sequence ID" value="OEF25916.1"/>
    <property type="molecule type" value="Genomic_DNA"/>
</dbReference>
<feature type="transmembrane region" description="Helical" evidence="4">
    <location>
        <begin position="221"/>
        <end position="246"/>
    </location>
</feature>
<dbReference type="GO" id="GO:1902201">
    <property type="term" value="P:negative regulation of bacterial-type flagellum-dependent cell motility"/>
    <property type="evidence" value="ECO:0007669"/>
    <property type="project" value="TreeGrafter"/>
</dbReference>
<keyword evidence="4" id="KW-1133">Transmembrane helix</keyword>
<feature type="domain" description="GGDEF" evidence="5">
    <location>
        <begin position="308"/>
        <end position="437"/>
    </location>
</feature>
<dbReference type="Pfam" id="PF00990">
    <property type="entry name" value="GGDEF"/>
    <property type="match status" value="1"/>
</dbReference>
<keyword evidence="4" id="KW-0472">Membrane</keyword>
<dbReference type="InterPro" id="IPR050469">
    <property type="entry name" value="Diguanylate_Cyclase"/>
</dbReference>
<feature type="transmembrane region" description="Helical" evidence="4">
    <location>
        <begin position="12"/>
        <end position="29"/>
    </location>
</feature>
<name>A0A1E5E3F7_9VIBR</name>
<comment type="cofactor">
    <cofactor evidence="1">
        <name>Mg(2+)</name>
        <dbReference type="ChEBI" id="CHEBI:18420"/>
    </cofactor>
</comment>